<gene>
    <name evidence="5" type="ORF">ACFOOQ_08730</name>
</gene>
<accession>A0ABV7VEN7</accession>
<dbReference type="InterPro" id="IPR000835">
    <property type="entry name" value="HTH_MarR-typ"/>
</dbReference>
<keyword evidence="2" id="KW-0238">DNA-binding</keyword>
<dbReference type="InterPro" id="IPR039422">
    <property type="entry name" value="MarR/SlyA-like"/>
</dbReference>
<evidence type="ECO:0000256" key="1">
    <source>
        <dbReference type="ARBA" id="ARBA00023015"/>
    </source>
</evidence>
<feature type="domain" description="HTH marR-type" evidence="4">
    <location>
        <begin position="14"/>
        <end position="147"/>
    </location>
</feature>
<keyword evidence="3" id="KW-0804">Transcription</keyword>
<sequence length="147" mass="16217">MARKPGKIREAKGAAALAKAEYEALAAFRYTLRHFLDFSQSAAEGAGLTAQQHQALLAIKGYPGREVVSVGELAERLAIRHNSSVELIDRLAAQGLIERRHDATDRRLVLLALTPKAECLLAELSAAHRDELRRLRPTLTELLDRLS</sequence>
<dbReference type="InterPro" id="IPR036388">
    <property type="entry name" value="WH-like_DNA-bd_sf"/>
</dbReference>
<name>A0ABV7VEN7_9PROT</name>
<dbReference type="InterPro" id="IPR036390">
    <property type="entry name" value="WH_DNA-bd_sf"/>
</dbReference>
<dbReference type="PROSITE" id="PS50995">
    <property type="entry name" value="HTH_MARR_2"/>
    <property type="match status" value="1"/>
</dbReference>
<dbReference type="InterPro" id="IPR023187">
    <property type="entry name" value="Tscrpt_reg_MarR-type_CS"/>
</dbReference>
<dbReference type="Gene3D" id="1.10.10.10">
    <property type="entry name" value="Winged helix-like DNA-binding domain superfamily/Winged helix DNA-binding domain"/>
    <property type="match status" value="1"/>
</dbReference>
<dbReference type="EMBL" id="JBHRYJ010000001">
    <property type="protein sequence ID" value="MFC3675625.1"/>
    <property type="molecule type" value="Genomic_DNA"/>
</dbReference>
<dbReference type="PRINTS" id="PR00598">
    <property type="entry name" value="HTHMARR"/>
</dbReference>
<protein>
    <submittedName>
        <fullName evidence="5">MarR family winged helix-turn-helix transcriptional regulator</fullName>
    </submittedName>
</protein>
<keyword evidence="6" id="KW-1185">Reference proteome</keyword>
<organism evidence="5 6">
    <name type="scientific">Ferrovibrio xuzhouensis</name>
    <dbReference type="NCBI Taxonomy" id="1576914"/>
    <lineage>
        <taxon>Bacteria</taxon>
        <taxon>Pseudomonadati</taxon>
        <taxon>Pseudomonadota</taxon>
        <taxon>Alphaproteobacteria</taxon>
        <taxon>Rhodospirillales</taxon>
        <taxon>Rhodospirillaceae</taxon>
        <taxon>Ferrovibrio</taxon>
    </lineage>
</organism>
<dbReference type="PROSITE" id="PS01117">
    <property type="entry name" value="HTH_MARR_1"/>
    <property type="match status" value="1"/>
</dbReference>
<evidence type="ECO:0000259" key="4">
    <source>
        <dbReference type="PROSITE" id="PS50995"/>
    </source>
</evidence>
<dbReference type="PANTHER" id="PTHR33164">
    <property type="entry name" value="TRANSCRIPTIONAL REGULATOR, MARR FAMILY"/>
    <property type="match status" value="1"/>
</dbReference>
<evidence type="ECO:0000313" key="6">
    <source>
        <dbReference type="Proteomes" id="UP001595711"/>
    </source>
</evidence>
<keyword evidence="1" id="KW-0805">Transcription regulation</keyword>
<comment type="caution">
    <text evidence="5">The sequence shown here is derived from an EMBL/GenBank/DDBJ whole genome shotgun (WGS) entry which is preliminary data.</text>
</comment>
<dbReference type="PANTHER" id="PTHR33164:SF43">
    <property type="entry name" value="HTH-TYPE TRANSCRIPTIONAL REPRESSOR YETL"/>
    <property type="match status" value="1"/>
</dbReference>
<dbReference type="SMART" id="SM00347">
    <property type="entry name" value="HTH_MARR"/>
    <property type="match status" value="1"/>
</dbReference>
<evidence type="ECO:0000256" key="3">
    <source>
        <dbReference type="ARBA" id="ARBA00023163"/>
    </source>
</evidence>
<dbReference type="SUPFAM" id="SSF46785">
    <property type="entry name" value="Winged helix' DNA-binding domain"/>
    <property type="match status" value="1"/>
</dbReference>
<dbReference type="RefSeq" id="WP_379724543.1">
    <property type="nucleotide sequence ID" value="NZ_JBHRYJ010000001.1"/>
</dbReference>
<dbReference type="Proteomes" id="UP001595711">
    <property type="component" value="Unassembled WGS sequence"/>
</dbReference>
<evidence type="ECO:0000313" key="5">
    <source>
        <dbReference type="EMBL" id="MFC3675625.1"/>
    </source>
</evidence>
<reference evidence="6" key="1">
    <citation type="journal article" date="2019" name="Int. J. Syst. Evol. Microbiol.">
        <title>The Global Catalogue of Microorganisms (GCM) 10K type strain sequencing project: providing services to taxonomists for standard genome sequencing and annotation.</title>
        <authorList>
            <consortium name="The Broad Institute Genomics Platform"/>
            <consortium name="The Broad Institute Genome Sequencing Center for Infectious Disease"/>
            <person name="Wu L."/>
            <person name="Ma J."/>
        </authorList>
    </citation>
    <scope>NUCLEOTIDE SEQUENCE [LARGE SCALE GENOMIC DNA]</scope>
    <source>
        <strain evidence="6">KCTC 42182</strain>
    </source>
</reference>
<proteinExistence type="predicted"/>
<dbReference type="Pfam" id="PF12802">
    <property type="entry name" value="MarR_2"/>
    <property type="match status" value="1"/>
</dbReference>
<evidence type="ECO:0000256" key="2">
    <source>
        <dbReference type="ARBA" id="ARBA00023125"/>
    </source>
</evidence>